<comment type="cofactor">
    <cofactor evidence="1">
        <name>[4Fe-4S] cluster</name>
        <dbReference type="ChEBI" id="CHEBI:49883"/>
    </cofactor>
</comment>
<dbReference type="InterPro" id="IPR007197">
    <property type="entry name" value="rSAM"/>
</dbReference>
<organism evidence="7">
    <name type="scientific">uncultured delta proteobacterium</name>
    <dbReference type="NCBI Taxonomy" id="34034"/>
    <lineage>
        <taxon>Bacteria</taxon>
        <taxon>Deltaproteobacteria</taxon>
        <taxon>environmental samples</taxon>
    </lineage>
</organism>
<evidence type="ECO:0000313" key="7">
    <source>
        <dbReference type="EMBL" id="SBW09499.1"/>
    </source>
</evidence>
<evidence type="ECO:0000256" key="2">
    <source>
        <dbReference type="ARBA" id="ARBA00022691"/>
    </source>
</evidence>
<evidence type="ECO:0000256" key="5">
    <source>
        <dbReference type="ARBA" id="ARBA00023014"/>
    </source>
</evidence>
<dbReference type="PROSITE" id="PS51918">
    <property type="entry name" value="RADICAL_SAM"/>
    <property type="match status" value="1"/>
</dbReference>
<protein>
    <submittedName>
        <fullName evidence="7">Radical SAM domain protein</fullName>
    </submittedName>
</protein>
<keyword evidence="2" id="KW-0949">S-adenosyl-L-methionine</keyword>
<dbReference type="InterPro" id="IPR013785">
    <property type="entry name" value="Aldolase_TIM"/>
</dbReference>
<keyword evidence="3" id="KW-0479">Metal-binding</keyword>
<dbReference type="InterPro" id="IPR051198">
    <property type="entry name" value="BchE-like"/>
</dbReference>
<dbReference type="SFLD" id="SFLDG01082">
    <property type="entry name" value="B12-binding_domain_containing"/>
    <property type="match status" value="1"/>
</dbReference>
<dbReference type="PANTHER" id="PTHR43409">
    <property type="entry name" value="ANAEROBIC MAGNESIUM-PROTOPORPHYRIN IX MONOMETHYL ESTER CYCLASE-RELATED"/>
    <property type="match status" value="1"/>
</dbReference>
<dbReference type="SUPFAM" id="SSF102114">
    <property type="entry name" value="Radical SAM enzymes"/>
    <property type="match status" value="1"/>
</dbReference>
<dbReference type="GO" id="GO:0003824">
    <property type="term" value="F:catalytic activity"/>
    <property type="evidence" value="ECO:0007669"/>
    <property type="project" value="InterPro"/>
</dbReference>
<evidence type="ECO:0000259" key="6">
    <source>
        <dbReference type="PROSITE" id="PS51918"/>
    </source>
</evidence>
<evidence type="ECO:0000256" key="4">
    <source>
        <dbReference type="ARBA" id="ARBA00023004"/>
    </source>
</evidence>
<feature type="domain" description="Radical SAM core" evidence="6">
    <location>
        <begin position="9"/>
        <end position="253"/>
    </location>
</feature>
<dbReference type="InterPro" id="IPR058240">
    <property type="entry name" value="rSAM_sf"/>
</dbReference>
<dbReference type="GO" id="GO:0046872">
    <property type="term" value="F:metal ion binding"/>
    <property type="evidence" value="ECO:0007669"/>
    <property type="project" value="UniProtKB-KW"/>
</dbReference>
<name>A0A212KCP9_9DELT</name>
<dbReference type="PANTHER" id="PTHR43409:SF4">
    <property type="entry name" value="RADICAL SAM SUPERFAMILY PROTEIN"/>
    <property type="match status" value="1"/>
</dbReference>
<evidence type="ECO:0000256" key="1">
    <source>
        <dbReference type="ARBA" id="ARBA00001966"/>
    </source>
</evidence>
<dbReference type="SMART" id="SM00729">
    <property type="entry name" value="Elp3"/>
    <property type="match status" value="1"/>
</dbReference>
<dbReference type="SFLD" id="SFLDG01095">
    <property type="entry name" value="Uncharacterised_Radical_SAM_Su"/>
    <property type="match status" value="1"/>
</dbReference>
<dbReference type="AlphaFoldDB" id="A0A212KCP9"/>
<dbReference type="SFLD" id="SFLDS00029">
    <property type="entry name" value="Radical_SAM"/>
    <property type="match status" value="1"/>
</dbReference>
<dbReference type="Gene3D" id="3.20.20.70">
    <property type="entry name" value="Aldolase class I"/>
    <property type="match status" value="1"/>
</dbReference>
<accession>A0A212KCP9</accession>
<evidence type="ECO:0000256" key="3">
    <source>
        <dbReference type="ARBA" id="ARBA00022723"/>
    </source>
</evidence>
<keyword evidence="4" id="KW-0408">Iron</keyword>
<dbReference type="InterPro" id="IPR006638">
    <property type="entry name" value="Elp3/MiaA/NifB-like_rSAM"/>
</dbReference>
<keyword evidence="5" id="KW-0411">Iron-sulfur</keyword>
<dbReference type="CDD" id="cd01335">
    <property type="entry name" value="Radical_SAM"/>
    <property type="match status" value="1"/>
</dbReference>
<proteinExistence type="predicted"/>
<dbReference type="GO" id="GO:0051536">
    <property type="term" value="F:iron-sulfur cluster binding"/>
    <property type="evidence" value="ECO:0007669"/>
    <property type="project" value="UniProtKB-KW"/>
</dbReference>
<dbReference type="Pfam" id="PF04055">
    <property type="entry name" value="Radical_SAM"/>
    <property type="match status" value="1"/>
</dbReference>
<dbReference type="EMBL" id="FLUQ01000005">
    <property type="protein sequence ID" value="SBW09499.1"/>
    <property type="molecule type" value="Genomic_DNA"/>
</dbReference>
<reference evidence="7" key="1">
    <citation type="submission" date="2016-04" db="EMBL/GenBank/DDBJ databases">
        <authorList>
            <person name="Evans L.H."/>
            <person name="Alamgir A."/>
            <person name="Owens N."/>
            <person name="Weber N.D."/>
            <person name="Virtaneva K."/>
            <person name="Barbian K."/>
            <person name="Babar A."/>
            <person name="Rosenke K."/>
        </authorList>
    </citation>
    <scope>NUCLEOTIDE SEQUENCE</scope>
    <source>
        <strain evidence="7">86</strain>
    </source>
</reference>
<sequence length="294" mass="33203">MRYEGTVYRPPSEGDSVIIQATVGCPHNRCRFCRLYKRKKFRIRPVADILEDIATAGEYYPPAYVRTVFLADGNTVVMRTAQLLEILARIREVFPRVERVTSYGAAQYFTRKSPQEWRELREAGLSRIHCGMETGHDPLLALTNKGCTKAVYIDGCRRVRDAGIELSMYYLTGLGGTALWREHALDSAAVLNAVNPEFIRIRTFTPMPGTPMGDEFLAGTFGLPEPHAALRELRLLVENLDVTSRFYSDHWLNFADIHGILPNDKNRMLAAIDKALTLPRSAFREVGILPKDSL</sequence>
<gene>
    <name evidence="7" type="ORF">KL86DPRO_50189</name>
</gene>